<evidence type="ECO:0000256" key="1">
    <source>
        <dbReference type="SAM" id="MobiDB-lite"/>
    </source>
</evidence>
<sequence>MEPGIIPHKTGLCKRGFTTTRKTVNPLGGMGGCDRDARRSIEASSRLFNFNYYHNFLPPSSPYPFTKAQWRGASEPESDMQPPKKRRRDGSEAGPDPKDTSKDGESQPLQRSEFSSYLPTTNDGEVDEEERAGNDKYEEADQRRRKRVASKQGGDKRKKDKEPALFKLKRESVLECARSLDPNLCGLPIDEPTDRAAFVFAMDGLSPPSTPLCLLSPSIRTELLQRLHQLFPAIVNLFCGLVTIEAGSAIGPAEENFSGFLVYTIGGLNVILGELKPRFNYIESLVQVVMGMLATQKSNQARGISAPVYGILTNVEYFLFLSLDRDGDGAFQIMAEFDLRMMDWDNRARDIAAPHNTALFLECHGGQITGQELGEDKATLPTRDSTTWWEKTDLALQEAELQLQSDPVLQPHAAAAGIKQIEATISILEEQKLLPGWQKLRDRREHLAIARSCVQRYDRLQHCKLKLSRLLSRTTVTDLRFNVDDGVIVAYPDLDSWSLSLGVSDEVRSWISSKIKSLQNIGSLVSDIREDEKAEGLLLGDVLALRSAVSRHAGQDLELEDPFLMNREQLSTSDLLLKGAPPRVQAKLDAQRVTQLAAPSQSGVECGTL</sequence>
<organism evidence="2 3">
    <name type="scientific">Moniliophthora roreri</name>
    <name type="common">Frosty pod rot fungus</name>
    <name type="synonym">Monilia roreri</name>
    <dbReference type="NCBI Taxonomy" id="221103"/>
    <lineage>
        <taxon>Eukaryota</taxon>
        <taxon>Fungi</taxon>
        <taxon>Dikarya</taxon>
        <taxon>Basidiomycota</taxon>
        <taxon>Agaricomycotina</taxon>
        <taxon>Agaricomycetes</taxon>
        <taxon>Agaricomycetidae</taxon>
        <taxon>Agaricales</taxon>
        <taxon>Marasmiineae</taxon>
        <taxon>Marasmiaceae</taxon>
        <taxon>Moniliophthora</taxon>
    </lineage>
</organism>
<gene>
    <name evidence="2" type="ORF">WG66_6314</name>
</gene>
<accession>A0A0W0FXP2</accession>
<feature type="region of interest" description="Disordered" evidence="1">
    <location>
        <begin position="67"/>
        <end position="164"/>
    </location>
</feature>
<feature type="compositionally biased region" description="Basic and acidic residues" evidence="1">
    <location>
        <begin position="153"/>
        <end position="164"/>
    </location>
</feature>
<evidence type="ECO:0000313" key="3">
    <source>
        <dbReference type="Proteomes" id="UP000054988"/>
    </source>
</evidence>
<dbReference type="AlphaFoldDB" id="A0A0W0FXP2"/>
<dbReference type="Proteomes" id="UP000054988">
    <property type="component" value="Unassembled WGS sequence"/>
</dbReference>
<name>A0A0W0FXP2_MONRR</name>
<reference evidence="2 3" key="1">
    <citation type="submission" date="2015-12" db="EMBL/GenBank/DDBJ databases">
        <title>Draft genome sequence of Moniliophthora roreri, the causal agent of frosty pod rot of cacao.</title>
        <authorList>
            <person name="Aime M.C."/>
            <person name="Diaz-Valderrama J.R."/>
            <person name="Kijpornyongpan T."/>
            <person name="Phillips-Mora W."/>
        </authorList>
    </citation>
    <scope>NUCLEOTIDE SEQUENCE [LARGE SCALE GENOMIC DNA]</scope>
    <source>
        <strain evidence="2 3">MCA 2952</strain>
    </source>
</reference>
<evidence type="ECO:0000313" key="2">
    <source>
        <dbReference type="EMBL" id="KTB41116.1"/>
    </source>
</evidence>
<feature type="compositionally biased region" description="Basic and acidic residues" evidence="1">
    <location>
        <begin position="131"/>
        <end position="142"/>
    </location>
</feature>
<dbReference type="EMBL" id="LATX01001514">
    <property type="protein sequence ID" value="KTB41116.1"/>
    <property type="molecule type" value="Genomic_DNA"/>
</dbReference>
<protein>
    <submittedName>
        <fullName evidence="2">Uncharacterized protein</fullName>
    </submittedName>
</protein>
<proteinExistence type="predicted"/>
<feature type="compositionally biased region" description="Polar residues" evidence="1">
    <location>
        <begin position="107"/>
        <end position="123"/>
    </location>
</feature>
<feature type="compositionally biased region" description="Basic and acidic residues" evidence="1">
    <location>
        <begin position="89"/>
        <end position="105"/>
    </location>
</feature>
<comment type="caution">
    <text evidence="2">The sequence shown here is derived from an EMBL/GenBank/DDBJ whole genome shotgun (WGS) entry which is preliminary data.</text>
</comment>